<reference evidence="1" key="1">
    <citation type="submission" date="2020-10" db="EMBL/GenBank/DDBJ databases">
        <title>Taxonomic study of unclassified bacteria belonging to the class Ktedonobacteria.</title>
        <authorList>
            <person name="Yabe S."/>
            <person name="Wang C.M."/>
            <person name="Zheng Y."/>
            <person name="Sakai Y."/>
            <person name="Cavaletti L."/>
            <person name="Monciardini P."/>
            <person name="Donadio S."/>
        </authorList>
    </citation>
    <scope>NUCLEOTIDE SEQUENCE</scope>
    <source>
        <strain evidence="1">ID150040</strain>
    </source>
</reference>
<protein>
    <submittedName>
        <fullName evidence="1">Nitroreductase</fullName>
    </submittedName>
</protein>
<comment type="caution">
    <text evidence="1">The sequence shown here is derived from an EMBL/GenBank/DDBJ whole genome shotgun (WGS) entry which is preliminary data.</text>
</comment>
<dbReference type="AlphaFoldDB" id="A0A8J3IW87"/>
<keyword evidence="2" id="KW-1185">Reference proteome</keyword>
<dbReference type="InterPro" id="IPR012349">
    <property type="entry name" value="Split_barrel_FMN-bd"/>
</dbReference>
<dbReference type="RefSeq" id="WP_220208751.1">
    <property type="nucleotide sequence ID" value="NZ_BNJK01000002.1"/>
</dbReference>
<evidence type="ECO:0000313" key="1">
    <source>
        <dbReference type="EMBL" id="GHO97977.1"/>
    </source>
</evidence>
<dbReference type="EMBL" id="BNJK01000002">
    <property type="protein sequence ID" value="GHO97977.1"/>
    <property type="molecule type" value="Genomic_DNA"/>
</dbReference>
<proteinExistence type="predicted"/>
<dbReference type="Pfam" id="PF04075">
    <property type="entry name" value="F420H2_quin_red"/>
    <property type="match status" value="1"/>
</dbReference>
<dbReference type="Gene3D" id="2.30.110.10">
    <property type="entry name" value="Electron Transport, Fmn-binding Protein, Chain A"/>
    <property type="match status" value="1"/>
</dbReference>
<dbReference type="NCBIfam" id="TIGR00026">
    <property type="entry name" value="hi_GC_TIGR00026"/>
    <property type="match status" value="1"/>
</dbReference>
<sequence length="147" mass="16392">MANKFRASFTTRAFNTIVTSLLRAGIKIGNMTLLTVRGRKTGQPRTTPVYIVEQEGQRWVSSPYGEVDWVRNLRAAREATLTRGSKIEQIVVTELGTKEAAVILKQILGSAPSFLLKYYDVTPTAPLEEFEREAVRHPTFSIQGAAH</sequence>
<gene>
    <name evidence="1" type="ORF">KSF_080250</name>
</gene>
<organism evidence="1 2">
    <name type="scientific">Reticulibacter mediterranei</name>
    <dbReference type="NCBI Taxonomy" id="2778369"/>
    <lineage>
        <taxon>Bacteria</taxon>
        <taxon>Bacillati</taxon>
        <taxon>Chloroflexota</taxon>
        <taxon>Ktedonobacteria</taxon>
        <taxon>Ktedonobacterales</taxon>
        <taxon>Reticulibacteraceae</taxon>
        <taxon>Reticulibacter</taxon>
    </lineage>
</organism>
<dbReference type="InterPro" id="IPR004378">
    <property type="entry name" value="F420H2_quin_Rdtase"/>
</dbReference>
<accession>A0A8J3IW87</accession>
<dbReference type="Proteomes" id="UP000597444">
    <property type="component" value="Unassembled WGS sequence"/>
</dbReference>
<dbReference type="GO" id="GO:0016491">
    <property type="term" value="F:oxidoreductase activity"/>
    <property type="evidence" value="ECO:0007669"/>
    <property type="project" value="InterPro"/>
</dbReference>
<evidence type="ECO:0000313" key="2">
    <source>
        <dbReference type="Proteomes" id="UP000597444"/>
    </source>
</evidence>
<name>A0A8J3IW87_9CHLR</name>